<evidence type="ECO:0000256" key="1">
    <source>
        <dbReference type="SAM" id="MobiDB-lite"/>
    </source>
</evidence>
<name>T1KQE4_TETUR</name>
<feature type="region of interest" description="Disordered" evidence="1">
    <location>
        <begin position="37"/>
        <end position="62"/>
    </location>
</feature>
<accession>T1KQE4</accession>
<evidence type="ECO:0000313" key="2">
    <source>
        <dbReference type="EnsemblMetazoa" id="tetur17g03830.1"/>
    </source>
</evidence>
<protein>
    <submittedName>
        <fullName evidence="2">Uncharacterized protein</fullName>
    </submittedName>
</protein>
<dbReference type="EnsemblMetazoa" id="tetur17g03830.1">
    <property type="protein sequence ID" value="tetur17g03830.1"/>
    <property type="gene ID" value="tetur17g03830"/>
</dbReference>
<keyword evidence="3" id="KW-1185">Reference proteome</keyword>
<dbReference type="Proteomes" id="UP000015104">
    <property type="component" value="Unassembled WGS sequence"/>
</dbReference>
<feature type="compositionally biased region" description="Basic and acidic residues" evidence="1">
    <location>
        <begin position="37"/>
        <end position="49"/>
    </location>
</feature>
<evidence type="ECO:0000313" key="3">
    <source>
        <dbReference type="Proteomes" id="UP000015104"/>
    </source>
</evidence>
<proteinExistence type="predicted"/>
<dbReference type="AlphaFoldDB" id="T1KQE4"/>
<reference evidence="3" key="1">
    <citation type="submission" date="2011-08" db="EMBL/GenBank/DDBJ databases">
        <authorList>
            <person name="Rombauts S."/>
        </authorList>
    </citation>
    <scope>NUCLEOTIDE SEQUENCE</scope>
    <source>
        <strain evidence="3">London</strain>
    </source>
</reference>
<sequence length="197" mass="22326">MNAFTFDGIHFTAAVPDFIHSFRLVIDILNKSEPKLVEPQKQAESENTCHQKPCSGNPILPVEQGDTAIEEDKSDIDSDTDTEFTSCLNTESEVSDVTIYEDALVNELGQRDGLDGEQDIGVKRRDGTVLASNIQQMRDNDLRLQLEPKVHVLRLPGFMVDSDEPASDLEQIYEAFEKNLFKDNFEMDWISHPSHWL</sequence>
<reference evidence="2" key="2">
    <citation type="submission" date="2015-06" db="UniProtKB">
        <authorList>
            <consortium name="EnsemblMetazoa"/>
        </authorList>
    </citation>
    <scope>IDENTIFICATION</scope>
</reference>
<dbReference type="EMBL" id="CAEY01000349">
    <property type="status" value="NOT_ANNOTATED_CDS"/>
    <property type="molecule type" value="Genomic_DNA"/>
</dbReference>
<dbReference type="HOGENOM" id="CLU_1385800_0_0_1"/>
<organism evidence="2 3">
    <name type="scientific">Tetranychus urticae</name>
    <name type="common">Two-spotted spider mite</name>
    <dbReference type="NCBI Taxonomy" id="32264"/>
    <lineage>
        <taxon>Eukaryota</taxon>
        <taxon>Metazoa</taxon>
        <taxon>Ecdysozoa</taxon>
        <taxon>Arthropoda</taxon>
        <taxon>Chelicerata</taxon>
        <taxon>Arachnida</taxon>
        <taxon>Acari</taxon>
        <taxon>Acariformes</taxon>
        <taxon>Trombidiformes</taxon>
        <taxon>Prostigmata</taxon>
        <taxon>Eleutherengona</taxon>
        <taxon>Raphignathae</taxon>
        <taxon>Tetranychoidea</taxon>
        <taxon>Tetranychidae</taxon>
        <taxon>Tetranychus</taxon>
    </lineage>
</organism>